<keyword evidence="3" id="KW-1185">Reference proteome</keyword>
<reference evidence="2" key="1">
    <citation type="submission" date="2021-06" db="EMBL/GenBank/DDBJ databases">
        <title>Parelaphostrongylus tenuis whole genome reference sequence.</title>
        <authorList>
            <person name="Garwood T.J."/>
            <person name="Larsen P.A."/>
            <person name="Fountain-Jones N.M."/>
            <person name="Garbe J.R."/>
            <person name="Macchietto M.G."/>
            <person name="Kania S.A."/>
            <person name="Gerhold R.W."/>
            <person name="Richards J.E."/>
            <person name="Wolf T.M."/>
        </authorList>
    </citation>
    <scope>NUCLEOTIDE SEQUENCE</scope>
    <source>
        <strain evidence="2">MNPRO001-30</strain>
        <tissue evidence="2">Meninges</tissue>
    </source>
</reference>
<dbReference type="InterPro" id="IPR007246">
    <property type="entry name" value="Gaa1"/>
</dbReference>
<proteinExistence type="predicted"/>
<dbReference type="Pfam" id="PF04114">
    <property type="entry name" value="Gaa1"/>
    <property type="match status" value="1"/>
</dbReference>
<keyword evidence="1" id="KW-0812">Transmembrane</keyword>
<feature type="transmembrane region" description="Helical" evidence="1">
    <location>
        <begin position="456"/>
        <end position="477"/>
    </location>
</feature>
<feature type="transmembrane region" description="Helical" evidence="1">
    <location>
        <begin position="293"/>
        <end position="311"/>
    </location>
</feature>
<accession>A0AAD5MSL3</accession>
<feature type="transmembrane region" description="Helical" evidence="1">
    <location>
        <begin position="360"/>
        <end position="386"/>
    </location>
</feature>
<dbReference type="AlphaFoldDB" id="A0AAD5MSL3"/>
<sequence length="499" mass="55865">MRQAGLLCHTQRWWSTTRIMNQSGSNAYAVLRAARATGVEAILFAVDLSQRESTAMVMAYAAFARQQIYWARDLFFVFVDGGAAGMDAWLSQYHLVQHTALGAHSLPELGGVIIGGIVMKTHKMKASREPFVLLELNHLNGQLPNLDLFNSVVRIAGKGSFGLHSVVYGVRDEEMGGKDWHFLVPLRAIHTQAFVAIEGLHSVMGKYGIQALTVATPLLTSYPLQQSTRLLEAIARSLNNVLERFHQSYFLYILASPDNFVSIAYFMPIIGGVLLPLLFFAYRDWSYLSSVTVPRSLLLVHSIGIFTWWLCHRHFSTVTTNPHGDMVYLAVITLIPWGFALPVSVTEIRSLRFMLLLECALMSAAVALLNFSLALVFALVATPLLIKLTDDSGDRSRALLRSALALACHPFGLYALFMVYGRPFLEYHEKPFVMEPHAFINALFRLVEEHLVYNSYVLPLLLVVVLPMWNMVLALALMRTKTILQNETRVVQDSEHPGD</sequence>
<evidence type="ECO:0000313" key="3">
    <source>
        <dbReference type="Proteomes" id="UP001196413"/>
    </source>
</evidence>
<dbReference type="GO" id="GO:0042765">
    <property type="term" value="C:GPI-anchor transamidase complex"/>
    <property type="evidence" value="ECO:0007669"/>
    <property type="project" value="InterPro"/>
</dbReference>
<feature type="transmembrane region" description="Helical" evidence="1">
    <location>
        <begin position="398"/>
        <end position="420"/>
    </location>
</feature>
<dbReference type="PANTHER" id="PTHR13304:SF0">
    <property type="entry name" value="GLYCOSYLPHOSPHATIDYLINOSITOL ANCHOR ATTACHMENT 1 PROTEIN"/>
    <property type="match status" value="1"/>
</dbReference>
<comment type="caution">
    <text evidence="2">The sequence shown here is derived from an EMBL/GenBank/DDBJ whole genome shotgun (WGS) entry which is preliminary data.</text>
</comment>
<dbReference type="PANTHER" id="PTHR13304">
    <property type="entry name" value="GLYCOSYLPHOSPHATIDYLINOSITOL ANCHOR ATTACHMENT 1 PROTEIN"/>
    <property type="match status" value="1"/>
</dbReference>
<dbReference type="GO" id="GO:0016255">
    <property type="term" value="P:attachment of GPI anchor to protein"/>
    <property type="evidence" value="ECO:0007669"/>
    <property type="project" value="TreeGrafter"/>
</dbReference>
<feature type="transmembrane region" description="Helical" evidence="1">
    <location>
        <begin position="260"/>
        <end position="281"/>
    </location>
</feature>
<organism evidence="2 3">
    <name type="scientific">Parelaphostrongylus tenuis</name>
    <name type="common">Meningeal worm</name>
    <dbReference type="NCBI Taxonomy" id="148309"/>
    <lineage>
        <taxon>Eukaryota</taxon>
        <taxon>Metazoa</taxon>
        <taxon>Ecdysozoa</taxon>
        <taxon>Nematoda</taxon>
        <taxon>Chromadorea</taxon>
        <taxon>Rhabditida</taxon>
        <taxon>Rhabditina</taxon>
        <taxon>Rhabditomorpha</taxon>
        <taxon>Strongyloidea</taxon>
        <taxon>Metastrongylidae</taxon>
        <taxon>Parelaphostrongylus</taxon>
    </lineage>
</organism>
<dbReference type="Proteomes" id="UP001196413">
    <property type="component" value="Unassembled WGS sequence"/>
</dbReference>
<evidence type="ECO:0000256" key="1">
    <source>
        <dbReference type="SAM" id="Phobius"/>
    </source>
</evidence>
<feature type="transmembrane region" description="Helical" evidence="1">
    <location>
        <begin position="323"/>
        <end position="340"/>
    </location>
</feature>
<keyword evidence="1" id="KW-0472">Membrane</keyword>
<gene>
    <name evidence="2" type="ORF">KIN20_023826</name>
</gene>
<evidence type="ECO:0008006" key="4">
    <source>
        <dbReference type="Google" id="ProtNLM"/>
    </source>
</evidence>
<evidence type="ECO:0000313" key="2">
    <source>
        <dbReference type="EMBL" id="KAJ1363872.1"/>
    </source>
</evidence>
<keyword evidence="1" id="KW-1133">Transmembrane helix</keyword>
<protein>
    <recommendedName>
        <fullName evidence="4">Gaa1-like, GPI transamidase component</fullName>
    </recommendedName>
</protein>
<dbReference type="EMBL" id="JAHQIW010004825">
    <property type="protein sequence ID" value="KAJ1363872.1"/>
    <property type="molecule type" value="Genomic_DNA"/>
</dbReference>
<name>A0AAD5MSL3_PARTN</name>